<keyword evidence="5 8" id="KW-1133">Transmembrane helix</keyword>
<dbReference type="InterPro" id="IPR036526">
    <property type="entry name" value="C-N_Hydrolase_sf"/>
</dbReference>
<keyword evidence="4 8" id="KW-0812">Transmembrane</keyword>
<organism evidence="10">
    <name type="scientific">marine sediment metagenome</name>
    <dbReference type="NCBI Taxonomy" id="412755"/>
    <lineage>
        <taxon>unclassified sequences</taxon>
        <taxon>metagenomes</taxon>
        <taxon>ecological metagenomes</taxon>
    </lineage>
</organism>
<dbReference type="PROSITE" id="PS50263">
    <property type="entry name" value="CN_HYDROLASE"/>
    <property type="match status" value="1"/>
</dbReference>
<feature type="transmembrane region" description="Helical" evidence="8">
    <location>
        <begin position="56"/>
        <end position="80"/>
    </location>
</feature>
<dbReference type="Pfam" id="PF00795">
    <property type="entry name" value="CN_hydrolase"/>
    <property type="match status" value="1"/>
</dbReference>
<feature type="transmembrane region" description="Helical" evidence="8">
    <location>
        <begin position="92"/>
        <end position="110"/>
    </location>
</feature>
<feature type="domain" description="CN hydrolase" evidence="9">
    <location>
        <begin position="119"/>
        <end position="341"/>
    </location>
</feature>
<keyword evidence="3" id="KW-0808">Transferase</keyword>
<dbReference type="SUPFAM" id="SSF56317">
    <property type="entry name" value="Carbon-nitrogen hydrolase"/>
    <property type="match status" value="1"/>
</dbReference>
<keyword evidence="2" id="KW-1003">Cell membrane</keyword>
<evidence type="ECO:0000256" key="3">
    <source>
        <dbReference type="ARBA" id="ARBA00022679"/>
    </source>
</evidence>
<protein>
    <recommendedName>
        <fullName evidence="9">CN hydrolase domain-containing protein</fullName>
    </recommendedName>
</protein>
<evidence type="ECO:0000256" key="4">
    <source>
        <dbReference type="ARBA" id="ARBA00022692"/>
    </source>
</evidence>
<proteinExistence type="predicted"/>
<keyword evidence="7" id="KW-0012">Acyltransferase</keyword>
<accession>X1R453</accession>
<dbReference type="PANTHER" id="PTHR38686">
    <property type="entry name" value="APOLIPOPROTEIN N-ACYLTRANSFERASE"/>
    <property type="match status" value="1"/>
</dbReference>
<gene>
    <name evidence="10" type="ORF">S12H4_16023</name>
</gene>
<dbReference type="CDD" id="cd07197">
    <property type="entry name" value="nitrilase"/>
    <property type="match status" value="1"/>
</dbReference>
<comment type="subcellular location">
    <subcellularLocation>
        <location evidence="1">Cell membrane</location>
        <topology evidence="1">Multi-pass membrane protein</topology>
    </subcellularLocation>
</comment>
<dbReference type="InterPro" id="IPR003010">
    <property type="entry name" value="C-N_Hydrolase"/>
</dbReference>
<evidence type="ECO:0000256" key="7">
    <source>
        <dbReference type="ARBA" id="ARBA00023315"/>
    </source>
</evidence>
<dbReference type="PANTHER" id="PTHR38686:SF1">
    <property type="entry name" value="APOLIPOPROTEIN N-ACYLTRANSFERASE"/>
    <property type="match status" value="1"/>
</dbReference>
<evidence type="ECO:0000256" key="1">
    <source>
        <dbReference type="ARBA" id="ARBA00004651"/>
    </source>
</evidence>
<sequence>MIFAWASAWLLRRSAVGGALAVGALLTVLDWVNFTAVPIWGTAQSFARPWSQHPGLILFVSFTGITGILFMLGTAQALVVNIIVRPKQRLRLLTAGVAVGLIFLTANVIVRTRPATARLKVAAVGWTSKDLVEYGDVHNRDGFAKLFAQPVAQAAGLGARLIVFPEMGFYLARSNGAELLERFGQIARRHDVFLAIGCFREAEQENRLLFISPQGTIVAEYTKTHLTPFEDSRKGNGRPVIIDVEGVRVGGMICQDDNFTSLSRGYGRRRTSLVAVPTLDWRVVRNVHFQSSIHRAIESRYAIVRAAANGISAIISPMGRVLARRDHFEQGSGAIVAEAPLYADRTFFSILGHWP</sequence>
<dbReference type="InterPro" id="IPR004563">
    <property type="entry name" value="Apolipo_AcylTrfase"/>
</dbReference>
<name>X1R453_9ZZZZ</name>
<keyword evidence="6 8" id="KW-0472">Membrane</keyword>
<dbReference type="GO" id="GO:0016410">
    <property type="term" value="F:N-acyltransferase activity"/>
    <property type="evidence" value="ECO:0007669"/>
    <property type="project" value="InterPro"/>
</dbReference>
<feature type="non-terminal residue" evidence="10">
    <location>
        <position position="355"/>
    </location>
</feature>
<dbReference type="Gene3D" id="3.60.110.10">
    <property type="entry name" value="Carbon-nitrogen hydrolase"/>
    <property type="match status" value="1"/>
</dbReference>
<dbReference type="AlphaFoldDB" id="X1R453"/>
<evidence type="ECO:0000256" key="5">
    <source>
        <dbReference type="ARBA" id="ARBA00022989"/>
    </source>
</evidence>
<evidence type="ECO:0000313" key="10">
    <source>
        <dbReference type="EMBL" id="GAI75492.1"/>
    </source>
</evidence>
<evidence type="ECO:0000256" key="8">
    <source>
        <dbReference type="SAM" id="Phobius"/>
    </source>
</evidence>
<dbReference type="EMBL" id="BARW01007734">
    <property type="protein sequence ID" value="GAI75492.1"/>
    <property type="molecule type" value="Genomic_DNA"/>
</dbReference>
<evidence type="ECO:0000259" key="9">
    <source>
        <dbReference type="PROSITE" id="PS50263"/>
    </source>
</evidence>
<dbReference type="GO" id="GO:0005886">
    <property type="term" value="C:plasma membrane"/>
    <property type="evidence" value="ECO:0007669"/>
    <property type="project" value="UniProtKB-SubCell"/>
</dbReference>
<comment type="caution">
    <text evidence="10">The sequence shown here is derived from an EMBL/GenBank/DDBJ whole genome shotgun (WGS) entry which is preliminary data.</text>
</comment>
<evidence type="ECO:0000256" key="2">
    <source>
        <dbReference type="ARBA" id="ARBA00022475"/>
    </source>
</evidence>
<dbReference type="GO" id="GO:0042158">
    <property type="term" value="P:lipoprotein biosynthetic process"/>
    <property type="evidence" value="ECO:0007669"/>
    <property type="project" value="InterPro"/>
</dbReference>
<evidence type="ECO:0000256" key="6">
    <source>
        <dbReference type="ARBA" id="ARBA00023136"/>
    </source>
</evidence>
<reference evidence="10" key="1">
    <citation type="journal article" date="2014" name="Front. Microbiol.">
        <title>High frequency of phylogenetically diverse reductive dehalogenase-homologous genes in deep subseafloor sedimentary metagenomes.</title>
        <authorList>
            <person name="Kawai M."/>
            <person name="Futagami T."/>
            <person name="Toyoda A."/>
            <person name="Takaki Y."/>
            <person name="Nishi S."/>
            <person name="Hori S."/>
            <person name="Arai W."/>
            <person name="Tsubouchi T."/>
            <person name="Morono Y."/>
            <person name="Uchiyama I."/>
            <person name="Ito T."/>
            <person name="Fujiyama A."/>
            <person name="Inagaki F."/>
            <person name="Takami H."/>
        </authorList>
    </citation>
    <scope>NUCLEOTIDE SEQUENCE</scope>
    <source>
        <strain evidence="10">Expedition CK06-06</strain>
    </source>
</reference>